<feature type="transmembrane region" description="Helical" evidence="14">
    <location>
        <begin position="219"/>
        <end position="240"/>
    </location>
</feature>
<protein>
    <recommendedName>
        <fullName evidence="4 14">Undecaprenyl-diphosphatase</fullName>
        <ecNumber evidence="3 14">3.6.1.27</ecNumber>
    </recommendedName>
    <alternativeName>
        <fullName evidence="12 14">Bacitracin resistance protein</fullName>
    </alternativeName>
    <alternativeName>
        <fullName evidence="11 14">Undecaprenyl pyrophosphate phosphatase</fullName>
    </alternativeName>
</protein>
<keyword evidence="10 14" id="KW-0046">Antibiotic resistance</keyword>
<evidence type="ECO:0000256" key="1">
    <source>
        <dbReference type="ARBA" id="ARBA00004651"/>
    </source>
</evidence>
<keyword evidence="9 14" id="KW-0472">Membrane</keyword>
<keyword evidence="7 14" id="KW-0378">Hydrolase</keyword>
<keyword evidence="14" id="KW-0961">Cell wall biogenesis/degradation</keyword>
<evidence type="ECO:0000256" key="14">
    <source>
        <dbReference type="HAMAP-Rule" id="MF_01006"/>
    </source>
</evidence>
<keyword evidence="5 14" id="KW-1003">Cell membrane</keyword>
<dbReference type="NCBIfam" id="TIGR00753">
    <property type="entry name" value="undec_PP_bacA"/>
    <property type="match status" value="1"/>
</dbReference>
<reference evidence="15 16" key="1">
    <citation type="submission" date="2020-03" db="EMBL/GenBank/DDBJ databases">
        <title>Genomic Encyclopedia of Type Strains, Phase IV (KMG-IV): sequencing the most valuable type-strain genomes for metagenomic binning, comparative biology and taxonomic classification.</title>
        <authorList>
            <person name="Goeker M."/>
        </authorList>
    </citation>
    <scope>NUCLEOTIDE SEQUENCE [LARGE SCALE GENOMIC DNA]</scope>
    <source>
        <strain evidence="15 16">DSM 19867</strain>
    </source>
</reference>
<evidence type="ECO:0000313" key="16">
    <source>
        <dbReference type="Proteomes" id="UP000570514"/>
    </source>
</evidence>
<dbReference type="GO" id="GO:0008360">
    <property type="term" value="P:regulation of cell shape"/>
    <property type="evidence" value="ECO:0007669"/>
    <property type="project" value="UniProtKB-KW"/>
</dbReference>
<dbReference type="RefSeq" id="WP_167079898.1">
    <property type="nucleotide sequence ID" value="NZ_BAAADC010000001.1"/>
</dbReference>
<dbReference type="PANTHER" id="PTHR30622:SF3">
    <property type="entry name" value="UNDECAPRENYL-DIPHOSPHATASE"/>
    <property type="match status" value="1"/>
</dbReference>
<keyword evidence="14" id="KW-0573">Peptidoglycan synthesis</keyword>
<comment type="catalytic activity">
    <reaction evidence="13 14">
        <text>di-trans,octa-cis-undecaprenyl diphosphate + H2O = di-trans,octa-cis-undecaprenyl phosphate + phosphate + H(+)</text>
        <dbReference type="Rhea" id="RHEA:28094"/>
        <dbReference type="ChEBI" id="CHEBI:15377"/>
        <dbReference type="ChEBI" id="CHEBI:15378"/>
        <dbReference type="ChEBI" id="CHEBI:43474"/>
        <dbReference type="ChEBI" id="CHEBI:58405"/>
        <dbReference type="ChEBI" id="CHEBI:60392"/>
        <dbReference type="EC" id="3.6.1.27"/>
    </reaction>
</comment>
<keyword evidence="14" id="KW-0133">Cell shape</keyword>
<dbReference type="NCBIfam" id="NF001389">
    <property type="entry name" value="PRK00281.1-2"/>
    <property type="match status" value="1"/>
</dbReference>
<evidence type="ECO:0000256" key="7">
    <source>
        <dbReference type="ARBA" id="ARBA00022801"/>
    </source>
</evidence>
<evidence type="ECO:0000256" key="10">
    <source>
        <dbReference type="ARBA" id="ARBA00023251"/>
    </source>
</evidence>
<feature type="transmembrane region" description="Helical" evidence="14">
    <location>
        <begin position="83"/>
        <end position="100"/>
    </location>
</feature>
<dbReference type="GO" id="GO:0071555">
    <property type="term" value="P:cell wall organization"/>
    <property type="evidence" value="ECO:0007669"/>
    <property type="project" value="UniProtKB-KW"/>
</dbReference>
<evidence type="ECO:0000256" key="9">
    <source>
        <dbReference type="ARBA" id="ARBA00023136"/>
    </source>
</evidence>
<comment type="subcellular location">
    <subcellularLocation>
        <location evidence="1 14">Cell membrane</location>
        <topology evidence="1 14">Multi-pass membrane protein</topology>
    </subcellularLocation>
</comment>
<keyword evidence="8 14" id="KW-1133">Transmembrane helix</keyword>
<sequence length="269" mass="29071">MHDIINAILLGILEGLTEFLPVSSTGHLLVGERLLGLPDNKWESFTIIIQFGAILSVVAVYWKKFWDVLIGLPSKPEARQFTLNVLVAFLPAAVLGATVFKFLKEYLLQPSLAMPVIGACWVLGGILILILERAAPKPRYTDGDALPLAKAFQIGLCQCAALIPGVSRSGATILGGELLGVDRKAGAAFTFYLAVPTMLGATVYDLYKEWHNFSGSDTTNIAIGFVVSFIVAYVVVKGFIGFVGKYGLKPFGWYRIASGVALLAWLYLG</sequence>
<keyword evidence="16" id="KW-1185">Reference proteome</keyword>
<feature type="transmembrane region" description="Helical" evidence="14">
    <location>
        <begin position="112"/>
        <end position="131"/>
    </location>
</feature>
<dbReference type="Pfam" id="PF02673">
    <property type="entry name" value="BacA"/>
    <property type="match status" value="1"/>
</dbReference>
<comment type="similarity">
    <text evidence="2 14">Belongs to the UppP family.</text>
</comment>
<dbReference type="EC" id="3.6.1.27" evidence="3 14"/>
<dbReference type="InterPro" id="IPR003824">
    <property type="entry name" value="UppP"/>
</dbReference>
<comment type="miscellaneous">
    <text evidence="14">Bacitracin is thought to be involved in the inhibition of peptidoglycan synthesis by sequestering undecaprenyl diphosphate, thereby reducing the pool of lipid carrier available.</text>
</comment>
<name>A0A846MUZ6_9PROT</name>
<evidence type="ECO:0000256" key="4">
    <source>
        <dbReference type="ARBA" id="ARBA00021581"/>
    </source>
</evidence>
<dbReference type="PANTHER" id="PTHR30622">
    <property type="entry name" value="UNDECAPRENYL-DIPHOSPHATASE"/>
    <property type="match status" value="1"/>
</dbReference>
<feature type="transmembrane region" description="Helical" evidence="14">
    <location>
        <begin position="189"/>
        <end position="207"/>
    </location>
</feature>
<feature type="transmembrane region" description="Helical" evidence="14">
    <location>
        <begin position="44"/>
        <end position="62"/>
    </location>
</feature>
<evidence type="ECO:0000256" key="8">
    <source>
        <dbReference type="ARBA" id="ARBA00022989"/>
    </source>
</evidence>
<evidence type="ECO:0000256" key="5">
    <source>
        <dbReference type="ARBA" id="ARBA00022475"/>
    </source>
</evidence>
<evidence type="ECO:0000256" key="6">
    <source>
        <dbReference type="ARBA" id="ARBA00022692"/>
    </source>
</evidence>
<evidence type="ECO:0000256" key="2">
    <source>
        <dbReference type="ARBA" id="ARBA00010621"/>
    </source>
</evidence>
<accession>A0A846MUZ6</accession>
<evidence type="ECO:0000256" key="3">
    <source>
        <dbReference type="ARBA" id="ARBA00012374"/>
    </source>
</evidence>
<feature type="transmembrane region" description="Helical" evidence="14">
    <location>
        <begin position="252"/>
        <end position="268"/>
    </location>
</feature>
<dbReference type="GO" id="GO:0009252">
    <property type="term" value="P:peptidoglycan biosynthetic process"/>
    <property type="evidence" value="ECO:0007669"/>
    <property type="project" value="UniProtKB-KW"/>
</dbReference>
<evidence type="ECO:0000256" key="12">
    <source>
        <dbReference type="ARBA" id="ARBA00032932"/>
    </source>
</evidence>
<organism evidence="15 16">
    <name type="scientific">Rhizomicrobium palustre</name>
    <dbReference type="NCBI Taxonomy" id="189966"/>
    <lineage>
        <taxon>Bacteria</taxon>
        <taxon>Pseudomonadati</taxon>
        <taxon>Pseudomonadota</taxon>
        <taxon>Alphaproteobacteria</taxon>
        <taxon>Micropepsales</taxon>
        <taxon>Micropepsaceae</taxon>
        <taxon>Rhizomicrobium</taxon>
    </lineage>
</organism>
<dbReference type="Proteomes" id="UP000570514">
    <property type="component" value="Unassembled WGS sequence"/>
</dbReference>
<comment type="caution">
    <text evidence="15">The sequence shown here is derived from an EMBL/GenBank/DDBJ whole genome shotgun (WGS) entry which is preliminary data.</text>
</comment>
<evidence type="ECO:0000256" key="13">
    <source>
        <dbReference type="ARBA" id="ARBA00047594"/>
    </source>
</evidence>
<dbReference type="EMBL" id="JAASRM010000001">
    <property type="protein sequence ID" value="NIK86837.1"/>
    <property type="molecule type" value="Genomic_DNA"/>
</dbReference>
<evidence type="ECO:0000313" key="15">
    <source>
        <dbReference type="EMBL" id="NIK86837.1"/>
    </source>
</evidence>
<comment type="function">
    <text evidence="14">Catalyzes the dephosphorylation of undecaprenyl diphosphate (UPP). Confers resistance to bacitracin.</text>
</comment>
<evidence type="ECO:0000256" key="11">
    <source>
        <dbReference type="ARBA" id="ARBA00032707"/>
    </source>
</evidence>
<dbReference type="GO" id="GO:0050380">
    <property type="term" value="F:undecaprenyl-diphosphatase activity"/>
    <property type="evidence" value="ECO:0007669"/>
    <property type="project" value="UniProtKB-UniRule"/>
</dbReference>
<dbReference type="AlphaFoldDB" id="A0A846MUZ6"/>
<gene>
    <name evidence="14" type="primary">uppP</name>
    <name evidence="15" type="ORF">FHS83_000155</name>
</gene>
<keyword evidence="6 14" id="KW-0812">Transmembrane</keyword>
<proteinExistence type="inferred from homology"/>
<dbReference type="HAMAP" id="MF_01006">
    <property type="entry name" value="Undec_diphosphatase"/>
    <property type="match status" value="1"/>
</dbReference>
<dbReference type="GO" id="GO:0005886">
    <property type="term" value="C:plasma membrane"/>
    <property type="evidence" value="ECO:0007669"/>
    <property type="project" value="UniProtKB-SubCell"/>
</dbReference>
<dbReference type="GO" id="GO:0046677">
    <property type="term" value="P:response to antibiotic"/>
    <property type="evidence" value="ECO:0007669"/>
    <property type="project" value="UniProtKB-UniRule"/>
</dbReference>
<dbReference type="NCBIfam" id="NF001390">
    <property type="entry name" value="PRK00281.1-4"/>
    <property type="match status" value="1"/>
</dbReference>